<organism evidence="2 3">
    <name type="scientific">Trichomonas vaginalis (strain ATCC PRA-98 / G3)</name>
    <dbReference type="NCBI Taxonomy" id="412133"/>
    <lineage>
        <taxon>Eukaryota</taxon>
        <taxon>Metamonada</taxon>
        <taxon>Parabasalia</taxon>
        <taxon>Trichomonadida</taxon>
        <taxon>Trichomonadidae</taxon>
        <taxon>Trichomonas</taxon>
    </lineage>
</organism>
<protein>
    <submittedName>
        <fullName evidence="2">Uncharacterized protein</fullName>
    </submittedName>
</protein>
<dbReference type="Pfam" id="PF13637">
    <property type="entry name" value="Ank_4"/>
    <property type="match status" value="1"/>
</dbReference>
<feature type="repeat" description="ANK" evidence="1">
    <location>
        <begin position="1"/>
        <end position="17"/>
    </location>
</feature>
<dbReference type="SMR" id="A2GAB9"/>
<evidence type="ECO:0000313" key="2">
    <source>
        <dbReference type="EMBL" id="EAX85896.1"/>
    </source>
</evidence>
<dbReference type="AlphaFoldDB" id="A2GAB9"/>
<dbReference type="Proteomes" id="UP000001542">
    <property type="component" value="Unassembled WGS sequence"/>
</dbReference>
<proteinExistence type="predicted"/>
<reference evidence="2" key="1">
    <citation type="submission" date="2006-10" db="EMBL/GenBank/DDBJ databases">
        <authorList>
            <person name="Amadeo P."/>
            <person name="Zhao Q."/>
            <person name="Wortman J."/>
            <person name="Fraser-Liggett C."/>
            <person name="Carlton J."/>
        </authorList>
    </citation>
    <scope>NUCLEOTIDE SEQUENCE</scope>
    <source>
        <strain evidence="2">G3</strain>
    </source>
</reference>
<name>A2GAB9_TRIV3</name>
<keyword evidence="1" id="KW-0040">ANK repeat</keyword>
<accession>A2GAB9</accession>
<dbReference type="InParanoid" id="A2GAB9"/>
<sequence length="49" mass="5599">MAELLISHGANINEKDNFGNTALDHATKHNNKIWSNFLSHMAQYRSKVM</sequence>
<evidence type="ECO:0000313" key="3">
    <source>
        <dbReference type="Proteomes" id="UP000001542"/>
    </source>
</evidence>
<keyword evidence="3" id="KW-1185">Reference proteome</keyword>
<dbReference type="SUPFAM" id="SSF48403">
    <property type="entry name" value="Ankyrin repeat"/>
    <property type="match status" value="1"/>
</dbReference>
<evidence type="ECO:0000256" key="1">
    <source>
        <dbReference type="PROSITE-ProRule" id="PRU00023"/>
    </source>
</evidence>
<dbReference type="InterPro" id="IPR002110">
    <property type="entry name" value="Ankyrin_rpt"/>
</dbReference>
<dbReference type="PROSITE" id="PS50088">
    <property type="entry name" value="ANK_REPEAT"/>
    <property type="match status" value="1"/>
</dbReference>
<dbReference type="VEuPathDB" id="TrichDB:TVAG_261570"/>
<dbReference type="Gene3D" id="1.25.40.20">
    <property type="entry name" value="Ankyrin repeat-containing domain"/>
    <property type="match status" value="1"/>
</dbReference>
<reference evidence="2" key="2">
    <citation type="journal article" date="2007" name="Science">
        <title>Draft genome sequence of the sexually transmitted pathogen Trichomonas vaginalis.</title>
        <authorList>
            <person name="Carlton J.M."/>
            <person name="Hirt R.P."/>
            <person name="Silva J.C."/>
            <person name="Delcher A.L."/>
            <person name="Schatz M."/>
            <person name="Zhao Q."/>
            <person name="Wortman J.R."/>
            <person name="Bidwell S.L."/>
            <person name="Alsmark U.C.M."/>
            <person name="Besteiro S."/>
            <person name="Sicheritz-Ponten T."/>
            <person name="Noel C.J."/>
            <person name="Dacks J.B."/>
            <person name="Foster P.G."/>
            <person name="Simillion C."/>
            <person name="Van de Peer Y."/>
            <person name="Miranda-Saavedra D."/>
            <person name="Barton G.J."/>
            <person name="Westrop G.D."/>
            <person name="Mueller S."/>
            <person name="Dessi D."/>
            <person name="Fiori P.L."/>
            <person name="Ren Q."/>
            <person name="Paulsen I."/>
            <person name="Zhang H."/>
            <person name="Bastida-Corcuera F.D."/>
            <person name="Simoes-Barbosa A."/>
            <person name="Brown M.T."/>
            <person name="Hayes R.D."/>
            <person name="Mukherjee M."/>
            <person name="Okumura C.Y."/>
            <person name="Schneider R."/>
            <person name="Smith A.J."/>
            <person name="Vanacova S."/>
            <person name="Villalvazo M."/>
            <person name="Haas B.J."/>
            <person name="Pertea M."/>
            <person name="Feldblyum T.V."/>
            <person name="Utterback T.R."/>
            <person name="Shu C.L."/>
            <person name="Osoegawa K."/>
            <person name="de Jong P.J."/>
            <person name="Hrdy I."/>
            <person name="Horvathova L."/>
            <person name="Zubacova Z."/>
            <person name="Dolezal P."/>
            <person name="Malik S.B."/>
            <person name="Logsdon J.M. Jr."/>
            <person name="Henze K."/>
            <person name="Gupta A."/>
            <person name="Wang C.C."/>
            <person name="Dunne R.L."/>
            <person name="Upcroft J.A."/>
            <person name="Upcroft P."/>
            <person name="White O."/>
            <person name="Salzberg S.L."/>
            <person name="Tang P."/>
            <person name="Chiu C.-H."/>
            <person name="Lee Y.-S."/>
            <person name="Embley T.M."/>
            <person name="Coombs G.H."/>
            <person name="Mottram J.C."/>
            <person name="Tachezy J."/>
            <person name="Fraser-Liggett C.M."/>
            <person name="Johnson P.J."/>
        </authorList>
    </citation>
    <scope>NUCLEOTIDE SEQUENCE [LARGE SCALE GENOMIC DNA]</scope>
    <source>
        <strain evidence="2">G3</strain>
    </source>
</reference>
<dbReference type="InterPro" id="IPR036770">
    <property type="entry name" value="Ankyrin_rpt-contain_sf"/>
</dbReference>
<gene>
    <name evidence="2" type="ORF">TVAG_261570</name>
</gene>
<dbReference type="EMBL" id="DS114796">
    <property type="protein sequence ID" value="EAX85896.1"/>
    <property type="molecule type" value="Genomic_DNA"/>
</dbReference>